<accession>A0A3Q9EVX1</accession>
<dbReference type="EMBL" id="CP034539">
    <property type="protein sequence ID" value="AZQ39950.1"/>
    <property type="molecule type" value="Genomic_DNA"/>
</dbReference>
<name>A0A3Q9EVX1_9ACTN</name>
<dbReference type="KEGG" id="scya:EJ357_46515"/>
<sequence length="191" mass="21764">MPERNLEFGKYGARGIKGHEAVARRLDALAHFIATPVTQHRGLVARLHYLTRTDHARQAARAAGLTVTGRTMKAWLDGKRSPSAKNLQAIEVAYRTVRRHNVARYLLARLNREGRGTRVEFHPLNQSQVPRPRQRVIEYRTLNVRHWDRIVQAWAEDDDAALDDAWVNDATVDLGSQWGEYEYVTSIGFAA</sequence>
<protein>
    <submittedName>
        <fullName evidence="1">Transcriptional regulator</fullName>
    </submittedName>
</protein>
<dbReference type="AlphaFoldDB" id="A0A3Q9EVX1"/>
<evidence type="ECO:0000313" key="2">
    <source>
        <dbReference type="Proteomes" id="UP000280298"/>
    </source>
</evidence>
<dbReference type="RefSeq" id="WP_126398751.1">
    <property type="nucleotide sequence ID" value="NZ_CP034539.1"/>
</dbReference>
<gene>
    <name evidence="1" type="ORF">EJ357_46515</name>
</gene>
<dbReference type="OrthoDB" id="3873535at2"/>
<reference evidence="1 2" key="1">
    <citation type="journal article" date="2019" name="Int. J. Syst. Evol. Microbiol.">
        <title>Streptomyces cyaneochromogenes sp. nov., a blue pigment-producing actinomycete from manganese-contaminated soil.</title>
        <authorList>
            <person name="Tang X."/>
            <person name="Zhao J."/>
            <person name="Li K."/>
            <person name="Chen Z."/>
            <person name="Sun Y."/>
            <person name="Gao J."/>
        </authorList>
    </citation>
    <scope>NUCLEOTIDE SEQUENCE [LARGE SCALE GENOMIC DNA]</scope>
    <source>
        <strain evidence="1 2">MK-45</strain>
    </source>
</reference>
<proteinExistence type="predicted"/>
<dbReference type="Proteomes" id="UP000280298">
    <property type="component" value="Chromosome"/>
</dbReference>
<keyword evidence="2" id="KW-1185">Reference proteome</keyword>
<organism evidence="1 2">
    <name type="scientific">Streptomyces cyaneochromogenes</name>
    <dbReference type="NCBI Taxonomy" id="2496836"/>
    <lineage>
        <taxon>Bacteria</taxon>
        <taxon>Bacillati</taxon>
        <taxon>Actinomycetota</taxon>
        <taxon>Actinomycetes</taxon>
        <taxon>Kitasatosporales</taxon>
        <taxon>Streptomycetaceae</taxon>
        <taxon>Streptomyces</taxon>
    </lineage>
</organism>
<evidence type="ECO:0000313" key="1">
    <source>
        <dbReference type="EMBL" id="AZQ39950.1"/>
    </source>
</evidence>